<dbReference type="GO" id="GO:0016020">
    <property type="term" value="C:membrane"/>
    <property type="evidence" value="ECO:0007669"/>
    <property type="project" value="GOC"/>
</dbReference>
<evidence type="ECO:0000256" key="1">
    <source>
        <dbReference type="ARBA" id="ARBA00004613"/>
    </source>
</evidence>
<evidence type="ECO:0000256" key="3">
    <source>
        <dbReference type="ARBA" id="ARBA00022729"/>
    </source>
</evidence>
<accession>E0VSY9</accession>
<dbReference type="Pfam" id="PF02199">
    <property type="entry name" value="SapA"/>
    <property type="match status" value="1"/>
</dbReference>
<evidence type="ECO:0000259" key="7">
    <source>
        <dbReference type="PROSITE" id="PS50015"/>
    </source>
</evidence>
<keyword evidence="4" id="KW-0677">Repeat</keyword>
<dbReference type="PROSITE" id="PS50015">
    <property type="entry name" value="SAP_B"/>
    <property type="match status" value="6"/>
</dbReference>
<dbReference type="EMBL" id="AAZO01005189">
    <property type="status" value="NOT_ANNOTATED_CDS"/>
    <property type="molecule type" value="Genomic_DNA"/>
</dbReference>
<dbReference type="PANTHER" id="PTHR11480:SF3">
    <property type="entry name" value="BCDNA.GH08312"/>
    <property type="match status" value="1"/>
</dbReference>
<dbReference type="Gene3D" id="1.10.225.10">
    <property type="entry name" value="Saposin-like"/>
    <property type="match status" value="8"/>
</dbReference>
<dbReference type="Pfam" id="PF03489">
    <property type="entry name" value="SapB_2"/>
    <property type="match status" value="4"/>
</dbReference>
<dbReference type="InterPro" id="IPR011001">
    <property type="entry name" value="Saposin-like"/>
</dbReference>
<evidence type="ECO:0008006" key="12">
    <source>
        <dbReference type="Google" id="ProtNLM"/>
    </source>
</evidence>
<dbReference type="CTD" id="8229919"/>
<dbReference type="InParanoid" id="E0VSY9"/>
<evidence type="ECO:0000256" key="5">
    <source>
        <dbReference type="ARBA" id="ARBA00023157"/>
    </source>
</evidence>
<dbReference type="STRING" id="121224.E0VSY9"/>
<keyword evidence="2" id="KW-0964">Secreted</keyword>
<feature type="domain" description="Saposin A-type" evidence="8">
    <location>
        <begin position="914"/>
        <end position="952"/>
    </location>
</feature>
<dbReference type="GO" id="GO:0005576">
    <property type="term" value="C:extracellular region"/>
    <property type="evidence" value="ECO:0007669"/>
    <property type="project" value="UniProtKB-SubCell"/>
</dbReference>
<dbReference type="PRINTS" id="PR01797">
    <property type="entry name" value="SAPOSIN"/>
</dbReference>
<feature type="domain" description="Saposin B-type" evidence="7">
    <location>
        <begin position="415"/>
        <end position="496"/>
    </location>
</feature>
<reference evidence="9" key="2">
    <citation type="submission" date="2007-04" db="EMBL/GenBank/DDBJ databases">
        <title>The genome of the human body louse.</title>
        <authorList>
            <consortium name="The Human Body Louse Genome Consortium"/>
            <person name="Kirkness E."/>
            <person name="Walenz B."/>
            <person name="Hass B."/>
            <person name="Bruggner R."/>
            <person name="Strausberg R."/>
        </authorList>
    </citation>
    <scope>NUCLEOTIDE SEQUENCE</scope>
    <source>
        <strain evidence="9">USDA</strain>
    </source>
</reference>
<dbReference type="HOGENOM" id="CLU_013334_0_0_1"/>
<dbReference type="FunFam" id="1.10.225.10:FF:000002">
    <property type="entry name" value="prosaposin isoform X2"/>
    <property type="match status" value="1"/>
</dbReference>
<dbReference type="VEuPathDB" id="VectorBase:PHUM424520"/>
<evidence type="ECO:0000259" key="8">
    <source>
        <dbReference type="PROSITE" id="PS51110"/>
    </source>
</evidence>
<dbReference type="SUPFAM" id="SSF47862">
    <property type="entry name" value="Saposin"/>
    <property type="match status" value="7"/>
</dbReference>
<feature type="domain" description="Saposin B-type" evidence="7">
    <location>
        <begin position="813"/>
        <end position="896"/>
    </location>
</feature>
<dbReference type="InterPro" id="IPR008373">
    <property type="entry name" value="Saposin"/>
</dbReference>
<evidence type="ECO:0000313" key="11">
    <source>
        <dbReference type="Proteomes" id="UP000009046"/>
    </source>
</evidence>
<dbReference type="InterPro" id="IPR008139">
    <property type="entry name" value="SaposinB_dom"/>
</dbReference>
<evidence type="ECO:0000313" key="9">
    <source>
        <dbReference type="EMBL" id="EEB16495.1"/>
    </source>
</evidence>
<evidence type="ECO:0000256" key="6">
    <source>
        <dbReference type="ARBA" id="ARBA00023180"/>
    </source>
</evidence>
<dbReference type="PANTHER" id="PTHR11480">
    <property type="entry name" value="SAPOSIN-RELATED"/>
    <property type="match status" value="1"/>
</dbReference>
<dbReference type="InterPro" id="IPR007856">
    <property type="entry name" value="SapB_1"/>
</dbReference>
<dbReference type="EMBL" id="DS235758">
    <property type="protein sequence ID" value="EEB16495.1"/>
    <property type="molecule type" value="Genomic_DNA"/>
</dbReference>
<dbReference type="EnsemblMetazoa" id="PHUM424520-RA">
    <property type="protein sequence ID" value="PHUM424520-PA"/>
    <property type="gene ID" value="PHUM424520"/>
</dbReference>
<sequence length="952" mass="106391">MVKEARDQLQSNETMTELKQVLEGSCKLMLLKPAVEVCQKLADEFVPELVEMLLSQMDPESVCTVAKLCNDANLREEQTNSKECTTCQEFITSAAHIATSSPQSELMKQFTSICRAMGSYSDACLYSLFQNPSVVIHEATNFLFHKPCEATKLCPEGSTMKVSESVGQISSEKWENSKEKMCSLCPAIMENVHGMVKGRKNEDKLIDWSIDVCTSLSYSKKSCSKFVKEYHKMIYSYFKTNATYDYICTKGLGLCDRDSTSGPIWPLFPAGESSSEMTKKLSRVSFDGDSTKVKVLKPEKPHNFKISFGDPLPSPFKPLPINRIMSANGGDCQACTDMFSTISQYMTIHPEYVDSTLNSTCDGLKDSKSCIDFIKQYGYLFKNSGHIVPEKVCPFLVPLCGGNTFPGIFLTEINSEENCKFCIDIFDSLKGDGRTKAAESQINTGLKENCKLAPLENQDVCNQIAENFLKNIITSVTNDVDSEDTCGYLQLCKPKQKKMDLTDKKYCGTCLLAVQTVYDELKDKSSKEEIKTLLENVCEELPSIEVGPCKLIVSEFSDEMIDFITENLSPSQVCRKLHLCSSNRTLSNLVSKYVKEGKREKVVVAPREKVPCNFCLTAMKMIINQLESNKTEEEIVDSLHRICDYMPEEVRDTCKTLIDQYTDDIVDMIIADFNATEICMYLKLCGSHSELFSPPQISTSGFNIETNEVWRKYNPSGACHFCQLMERSMSVKGYENKGAEDMLGLLADVCLTNSENLYGHCAKKFSQEILPVGKSALLAMSNVCEEMKICRRGKGTLENVGVASKLLGRIRSAVEECAMCESVAGIVSSTHVKSQGLKYYYADNADDLCTTVPSDKKNMCKSMLTSYAPSIVTLLTEMKIKPDDVCFHLKLCDKSSQTKINLPVTSIEQSGLKNIKDPNECSQGPSFWCKNVENAKKCGTYLHCKEMVWKKE</sequence>
<dbReference type="OMA" id="INTICDG"/>
<protein>
    <recommendedName>
        <fullName evidence="12">Saposin</fullName>
    </recommendedName>
</protein>
<keyword evidence="3" id="KW-0732">Signal</keyword>
<evidence type="ECO:0000256" key="2">
    <source>
        <dbReference type="ARBA" id="ARBA00022525"/>
    </source>
</evidence>
<gene>
    <name evidence="10" type="primary">8229919</name>
    <name evidence="9" type="ORF">Phum_PHUM424520</name>
</gene>
<feature type="domain" description="Saposin B-type" evidence="7">
    <location>
        <begin position="608"/>
        <end position="689"/>
    </location>
</feature>
<dbReference type="GO" id="GO:0006665">
    <property type="term" value="P:sphingolipid metabolic process"/>
    <property type="evidence" value="ECO:0007669"/>
    <property type="project" value="InterPro"/>
</dbReference>
<dbReference type="eggNOG" id="KOG1340">
    <property type="taxonomic scope" value="Eukaryota"/>
</dbReference>
<dbReference type="Pfam" id="PF05184">
    <property type="entry name" value="SapB_1"/>
    <property type="match status" value="2"/>
</dbReference>
<dbReference type="SMART" id="SM00741">
    <property type="entry name" value="SapB"/>
    <property type="match status" value="8"/>
</dbReference>
<name>E0VSY9_PEDHC</name>
<feature type="domain" description="Saposin B-type" evidence="7">
    <location>
        <begin position="1"/>
        <end position="73"/>
    </location>
</feature>
<keyword evidence="6" id="KW-0325">Glycoprotein</keyword>
<dbReference type="GO" id="GO:0005764">
    <property type="term" value="C:lysosome"/>
    <property type="evidence" value="ECO:0007669"/>
    <property type="project" value="InterPro"/>
</dbReference>
<reference evidence="10" key="3">
    <citation type="submission" date="2021-02" db="UniProtKB">
        <authorList>
            <consortium name="EnsemblMetazoa"/>
        </authorList>
    </citation>
    <scope>IDENTIFICATION</scope>
    <source>
        <strain evidence="10">USDA</strain>
    </source>
</reference>
<feature type="domain" description="Saposin B-type" evidence="7">
    <location>
        <begin position="178"/>
        <end position="259"/>
    </location>
</feature>
<dbReference type="FunCoup" id="E0VSY9">
    <property type="interactions" value="778"/>
</dbReference>
<dbReference type="SMART" id="SM00162">
    <property type="entry name" value="SAPA"/>
    <property type="match status" value="1"/>
</dbReference>
<dbReference type="PROSITE" id="PS51110">
    <property type="entry name" value="SAP_A"/>
    <property type="match status" value="1"/>
</dbReference>
<dbReference type="InterPro" id="IPR008138">
    <property type="entry name" value="SapB_2"/>
</dbReference>
<evidence type="ECO:0000313" key="10">
    <source>
        <dbReference type="EnsemblMetazoa" id="PHUM424520-PA"/>
    </source>
</evidence>
<evidence type="ECO:0000256" key="4">
    <source>
        <dbReference type="ARBA" id="ARBA00022737"/>
    </source>
</evidence>
<dbReference type="OrthoDB" id="69496at2759"/>
<comment type="subcellular location">
    <subcellularLocation>
        <location evidence="1">Secreted</location>
    </subcellularLocation>
</comment>
<dbReference type="RefSeq" id="XP_002429233.1">
    <property type="nucleotide sequence ID" value="XM_002429188.1"/>
</dbReference>
<dbReference type="InterPro" id="IPR051428">
    <property type="entry name" value="Sphingo_Act-Surfact_Prot"/>
</dbReference>
<reference evidence="9" key="1">
    <citation type="submission" date="2007-04" db="EMBL/GenBank/DDBJ databases">
        <title>Annotation of Pediculus humanus corporis strain USDA.</title>
        <authorList>
            <person name="Kirkness E."/>
            <person name="Hannick L."/>
            <person name="Hass B."/>
            <person name="Bruggner R."/>
            <person name="Lawson D."/>
            <person name="Bidwell S."/>
            <person name="Joardar V."/>
            <person name="Caler E."/>
            <person name="Walenz B."/>
            <person name="Inman J."/>
            <person name="Schobel S."/>
            <person name="Galinsky K."/>
            <person name="Amedeo P."/>
            <person name="Strausberg R."/>
        </authorList>
    </citation>
    <scope>NUCLEOTIDE SEQUENCE</scope>
    <source>
        <strain evidence="9">USDA</strain>
    </source>
</reference>
<proteinExistence type="predicted"/>
<dbReference type="KEGG" id="phu:Phum_PHUM424520"/>
<dbReference type="AlphaFoldDB" id="E0VSY9"/>
<dbReference type="InterPro" id="IPR003119">
    <property type="entry name" value="SAP_A"/>
</dbReference>
<keyword evidence="5" id="KW-1015">Disulfide bond</keyword>
<feature type="domain" description="Saposin B-type" evidence="7">
    <location>
        <begin position="503"/>
        <end position="584"/>
    </location>
</feature>
<keyword evidence="11" id="KW-1185">Reference proteome</keyword>
<dbReference type="GeneID" id="8229919"/>
<organism>
    <name type="scientific">Pediculus humanus subsp. corporis</name>
    <name type="common">Body louse</name>
    <dbReference type="NCBI Taxonomy" id="121224"/>
    <lineage>
        <taxon>Eukaryota</taxon>
        <taxon>Metazoa</taxon>
        <taxon>Ecdysozoa</taxon>
        <taxon>Arthropoda</taxon>
        <taxon>Hexapoda</taxon>
        <taxon>Insecta</taxon>
        <taxon>Pterygota</taxon>
        <taxon>Neoptera</taxon>
        <taxon>Paraneoptera</taxon>
        <taxon>Psocodea</taxon>
        <taxon>Troctomorpha</taxon>
        <taxon>Phthiraptera</taxon>
        <taxon>Anoplura</taxon>
        <taxon>Pediculidae</taxon>
        <taxon>Pediculus</taxon>
    </lineage>
</organism>
<dbReference type="Proteomes" id="UP000009046">
    <property type="component" value="Unassembled WGS sequence"/>
</dbReference>